<evidence type="ECO:0000313" key="2">
    <source>
        <dbReference type="EMBL" id="CAG8514432.1"/>
    </source>
</evidence>
<protein>
    <submittedName>
        <fullName evidence="2">2681_t:CDS:1</fullName>
    </submittedName>
</protein>
<proteinExistence type="predicted"/>
<organism evidence="2 3">
    <name type="scientific">Ambispora gerdemannii</name>
    <dbReference type="NCBI Taxonomy" id="144530"/>
    <lineage>
        <taxon>Eukaryota</taxon>
        <taxon>Fungi</taxon>
        <taxon>Fungi incertae sedis</taxon>
        <taxon>Mucoromycota</taxon>
        <taxon>Glomeromycotina</taxon>
        <taxon>Glomeromycetes</taxon>
        <taxon>Archaeosporales</taxon>
        <taxon>Ambisporaceae</taxon>
        <taxon>Ambispora</taxon>
    </lineage>
</organism>
<dbReference type="OrthoDB" id="2446084at2759"/>
<sequence length="61" mass="6930">MANKQSKVDSLEERISKLVAENDILRRENTEIKSEKLISDLMVSAEKQRLALISQNSDELA</sequence>
<evidence type="ECO:0000313" key="3">
    <source>
        <dbReference type="Proteomes" id="UP000789831"/>
    </source>
</evidence>
<dbReference type="AlphaFoldDB" id="A0A9N8ZZW6"/>
<keyword evidence="1" id="KW-0175">Coiled coil</keyword>
<keyword evidence="3" id="KW-1185">Reference proteome</keyword>
<gene>
    <name evidence="2" type="ORF">AGERDE_LOCUS4910</name>
</gene>
<accession>A0A9N8ZZW6</accession>
<comment type="caution">
    <text evidence="2">The sequence shown here is derived from an EMBL/GenBank/DDBJ whole genome shotgun (WGS) entry which is preliminary data.</text>
</comment>
<feature type="coiled-coil region" evidence="1">
    <location>
        <begin position="1"/>
        <end position="35"/>
    </location>
</feature>
<name>A0A9N8ZZW6_9GLOM</name>
<dbReference type="Proteomes" id="UP000789831">
    <property type="component" value="Unassembled WGS sequence"/>
</dbReference>
<reference evidence="2" key="1">
    <citation type="submission" date="2021-06" db="EMBL/GenBank/DDBJ databases">
        <authorList>
            <person name="Kallberg Y."/>
            <person name="Tangrot J."/>
            <person name="Rosling A."/>
        </authorList>
    </citation>
    <scope>NUCLEOTIDE SEQUENCE</scope>
    <source>
        <strain evidence="2">MT106</strain>
    </source>
</reference>
<dbReference type="EMBL" id="CAJVPL010000611">
    <property type="protein sequence ID" value="CAG8514432.1"/>
    <property type="molecule type" value="Genomic_DNA"/>
</dbReference>
<evidence type="ECO:0000256" key="1">
    <source>
        <dbReference type="SAM" id="Coils"/>
    </source>
</evidence>